<evidence type="ECO:0000313" key="3">
    <source>
        <dbReference type="EMBL" id="GGN99768.1"/>
    </source>
</evidence>
<reference evidence="4" key="1">
    <citation type="journal article" date="2019" name="Int. J. Syst. Evol. Microbiol.">
        <title>The Global Catalogue of Microorganisms (GCM) 10K type strain sequencing project: providing services to taxonomists for standard genome sequencing and annotation.</title>
        <authorList>
            <consortium name="The Broad Institute Genomics Platform"/>
            <consortium name="The Broad Institute Genome Sequencing Center for Infectious Disease"/>
            <person name="Wu L."/>
            <person name="Ma J."/>
        </authorList>
    </citation>
    <scope>NUCLEOTIDE SEQUENCE [LARGE SCALE GENOMIC DNA]</scope>
    <source>
        <strain evidence="4">CGMCC 4.7329</strain>
    </source>
</reference>
<gene>
    <name evidence="3" type="ORF">GCM10011610_68040</name>
</gene>
<sequence length="196" mass="21272">MPKRARGWRRTIVIVAIGSVIAAAMTGCETSEPADPTPLPTVLGPDTPPPVTPPWTMAQLVNHPCTVLGPDDLARLGFADPGKPSSSGGHYCQWLTPAANPRQVRMYFGPDYRQRFGALEDLNRTEENFRSLAVAGRPAFLVDDHSDSGHRNCRIWVSVASGGLFQFEFAPANPYPDWDFCATAVEIAAVIAGRLQ</sequence>
<dbReference type="EMBL" id="BMNE01000013">
    <property type="protein sequence ID" value="GGN99768.1"/>
    <property type="molecule type" value="Genomic_DNA"/>
</dbReference>
<accession>A0ABQ2L1Q6</accession>
<keyword evidence="4" id="KW-1185">Reference proteome</keyword>
<evidence type="ECO:0008006" key="5">
    <source>
        <dbReference type="Google" id="ProtNLM"/>
    </source>
</evidence>
<feature type="region of interest" description="Disordered" evidence="1">
    <location>
        <begin position="29"/>
        <end position="52"/>
    </location>
</feature>
<dbReference type="PROSITE" id="PS51257">
    <property type="entry name" value="PROKAR_LIPOPROTEIN"/>
    <property type="match status" value="1"/>
</dbReference>
<keyword evidence="2" id="KW-0732">Signal</keyword>
<comment type="caution">
    <text evidence="3">The sequence shown here is derived from an EMBL/GenBank/DDBJ whole genome shotgun (WGS) entry which is preliminary data.</text>
</comment>
<dbReference type="Pfam" id="PF12079">
    <property type="entry name" value="DUF3558"/>
    <property type="match status" value="1"/>
</dbReference>
<feature type="signal peptide" evidence="2">
    <location>
        <begin position="1"/>
        <end position="22"/>
    </location>
</feature>
<evidence type="ECO:0000256" key="1">
    <source>
        <dbReference type="SAM" id="MobiDB-lite"/>
    </source>
</evidence>
<dbReference type="InterPro" id="IPR024520">
    <property type="entry name" value="DUF3558"/>
</dbReference>
<feature type="chain" id="PRO_5047518011" description="DUF3558 domain-containing protein" evidence="2">
    <location>
        <begin position="23"/>
        <end position="196"/>
    </location>
</feature>
<name>A0ABQ2L1Q6_9NOCA</name>
<proteinExistence type="predicted"/>
<protein>
    <recommendedName>
        <fullName evidence="5">DUF3558 domain-containing protein</fullName>
    </recommendedName>
</protein>
<evidence type="ECO:0000256" key="2">
    <source>
        <dbReference type="SAM" id="SignalP"/>
    </source>
</evidence>
<evidence type="ECO:0000313" key="4">
    <source>
        <dbReference type="Proteomes" id="UP000658127"/>
    </source>
</evidence>
<dbReference type="Proteomes" id="UP000658127">
    <property type="component" value="Unassembled WGS sequence"/>
</dbReference>
<organism evidence="3 4">
    <name type="scientific">Nocardia rhizosphaerihabitans</name>
    <dbReference type="NCBI Taxonomy" id="1691570"/>
    <lineage>
        <taxon>Bacteria</taxon>
        <taxon>Bacillati</taxon>
        <taxon>Actinomycetota</taxon>
        <taxon>Actinomycetes</taxon>
        <taxon>Mycobacteriales</taxon>
        <taxon>Nocardiaceae</taxon>
        <taxon>Nocardia</taxon>
    </lineage>
</organism>